<accession>A0ABD5Z9B3</accession>
<gene>
    <name evidence="3" type="ORF">ACFQJ9_19945</name>
</gene>
<dbReference type="InterPro" id="IPR006016">
    <property type="entry name" value="UspA"/>
</dbReference>
<dbReference type="EMBL" id="JBHTAR010000011">
    <property type="protein sequence ID" value="MFC7201653.1"/>
    <property type="molecule type" value="Genomic_DNA"/>
</dbReference>
<protein>
    <submittedName>
        <fullName evidence="3">Universal stress protein</fullName>
    </submittedName>
</protein>
<dbReference type="AlphaFoldDB" id="A0ABD5Z9B3"/>
<dbReference type="PRINTS" id="PR01438">
    <property type="entry name" value="UNVRSLSTRESS"/>
</dbReference>
<dbReference type="PANTHER" id="PTHR46268:SF6">
    <property type="entry name" value="UNIVERSAL STRESS PROTEIN UP12"/>
    <property type="match status" value="1"/>
</dbReference>
<dbReference type="SUPFAM" id="SSF52402">
    <property type="entry name" value="Adenine nucleotide alpha hydrolases-like"/>
    <property type="match status" value="1"/>
</dbReference>
<evidence type="ECO:0000313" key="3">
    <source>
        <dbReference type="EMBL" id="MFC7201653.1"/>
    </source>
</evidence>
<dbReference type="PANTHER" id="PTHR46268">
    <property type="entry name" value="STRESS RESPONSE PROTEIN NHAX"/>
    <property type="match status" value="1"/>
</dbReference>
<evidence type="ECO:0000256" key="1">
    <source>
        <dbReference type="ARBA" id="ARBA00008791"/>
    </source>
</evidence>
<dbReference type="InterPro" id="IPR006015">
    <property type="entry name" value="Universal_stress_UspA"/>
</dbReference>
<dbReference type="Gene3D" id="3.40.50.620">
    <property type="entry name" value="HUPs"/>
    <property type="match status" value="1"/>
</dbReference>
<dbReference type="Pfam" id="PF00582">
    <property type="entry name" value="Usp"/>
    <property type="match status" value="1"/>
</dbReference>
<dbReference type="CDD" id="cd00293">
    <property type="entry name" value="USP-like"/>
    <property type="match status" value="1"/>
</dbReference>
<proteinExistence type="inferred from homology"/>
<comment type="similarity">
    <text evidence="1">Belongs to the universal stress protein A family.</text>
</comment>
<feature type="domain" description="UspA" evidence="2">
    <location>
        <begin position="1"/>
        <end position="138"/>
    </location>
</feature>
<dbReference type="PIRSF" id="PIRSF006276">
    <property type="entry name" value="UspA"/>
    <property type="match status" value="1"/>
</dbReference>
<name>A0ABD5Z9B3_9EURY</name>
<sequence length="145" mass="15884">MYDRILFPTDGSDAARAAKEHAFDHARQYDAELHVLYVADTTKYSTVTFEEGVADVLEEEGWEVVDAVADEADRSGLDVVDVVVQGRPHQQIVEYADEQDVDLVTMGTHGHSGLKRTILGSTTERVLRESNVPVLAVPAGETDGE</sequence>
<comment type="caution">
    <text evidence="3">The sequence shown here is derived from an EMBL/GenBank/DDBJ whole genome shotgun (WGS) entry which is preliminary data.</text>
</comment>
<evidence type="ECO:0000259" key="2">
    <source>
        <dbReference type="Pfam" id="PF00582"/>
    </source>
</evidence>
<dbReference type="RefSeq" id="WP_279528391.1">
    <property type="nucleotide sequence ID" value="NZ_CP122312.1"/>
</dbReference>
<dbReference type="Proteomes" id="UP001596447">
    <property type="component" value="Unassembled WGS sequence"/>
</dbReference>
<evidence type="ECO:0000313" key="4">
    <source>
        <dbReference type="Proteomes" id="UP001596447"/>
    </source>
</evidence>
<reference evidence="3 4" key="1">
    <citation type="journal article" date="2019" name="Int. J. Syst. Evol. Microbiol.">
        <title>The Global Catalogue of Microorganisms (GCM) 10K type strain sequencing project: providing services to taxonomists for standard genome sequencing and annotation.</title>
        <authorList>
            <consortium name="The Broad Institute Genomics Platform"/>
            <consortium name="The Broad Institute Genome Sequencing Center for Infectious Disease"/>
            <person name="Wu L."/>
            <person name="Ma J."/>
        </authorList>
    </citation>
    <scope>NUCLEOTIDE SEQUENCE [LARGE SCALE GENOMIC DNA]</scope>
    <source>
        <strain evidence="3 4">XZGYJ-43</strain>
    </source>
</reference>
<keyword evidence="4" id="KW-1185">Reference proteome</keyword>
<dbReference type="InterPro" id="IPR014729">
    <property type="entry name" value="Rossmann-like_a/b/a_fold"/>
</dbReference>
<organism evidence="3 4">
    <name type="scientific">Halospeciosus flavus</name>
    <dbReference type="NCBI Taxonomy" id="3032283"/>
    <lineage>
        <taxon>Archaea</taxon>
        <taxon>Methanobacteriati</taxon>
        <taxon>Methanobacteriota</taxon>
        <taxon>Stenosarchaea group</taxon>
        <taxon>Halobacteria</taxon>
        <taxon>Halobacteriales</taxon>
        <taxon>Halobacteriaceae</taxon>
        <taxon>Halospeciosus</taxon>
    </lineage>
</organism>